<gene>
    <name evidence="2" type="ORF">PY092_11045</name>
</gene>
<comment type="caution">
    <text evidence="2">The sequence shown here is derived from an EMBL/GenBank/DDBJ whole genome shotgun (WGS) entry which is preliminary data.</text>
</comment>
<evidence type="ECO:0000313" key="3">
    <source>
        <dbReference type="Proteomes" id="UP001221366"/>
    </source>
</evidence>
<keyword evidence="1" id="KW-0812">Transmembrane</keyword>
<evidence type="ECO:0000313" key="2">
    <source>
        <dbReference type="EMBL" id="MDF0716687.1"/>
    </source>
</evidence>
<reference evidence="2 3" key="1">
    <citation type="submission" date="2023-03" db="EMBL/GenBank/DDBJ databases">
        <title>Muricauda XX sp. nov. and Muricauda XXX sp. nov., two novel species isolated from Okinawa Trough.</title>
        <authorList>
            <person name="Cao W."/>
            <person name="Deng X."/>
        </authorList>
    </citation>
    <scope>NUCLEOTIDE SEQUENCE [LARGE SCALE GENOMIC DNA]</scope>
    <source>
        <strain evidence="2 3">334s03</strain>
    </source>
</reference>
<keyword evidence="1" id="KW-0472">Membrane</keyword>
<sequence>MYVTAMALAEWGTQLTILIVVAIIVHYRNDLGIVFSRSRIATGHYIECQKVKGQYDC</sequence>
<organism evidence="2 3">
    <name type="scientific">Flagellimonas yonaguniensis</name>
    <dbReference type="NCBI Taxonomy" id="3031325"/>
    <lineage>
        <taxon>Bacteria</taxon>
        <taxon>Pseudomonadati</taxon>
        <taxon>Bacteroidota</taxon>
        <taxon>Flavobacteriia</taxon>
        <taxon>Flavobacteriales</taxon>
        <taxon>Flavobacteriaceae</taxon>
        <taxon>Flagellimonas</taxon>
    </lineage>
</organism>
<name>A0ABT5XZR6_9FLAO</name>
<protein>
    <submittedName>
        <fullName evidence="2">Uncharacterized protein</fullName>
    </submittedName>
</protein>
<keyword evidence="3" id="KW-1185">Reference proteome</keyword>
<keyword evidence="1" id="KW-1133">Transmembrane helix</keyword>
<proteinExistence type="predicted"/>
<evidence type="ECO:0000256" key="1">
    <source>
        <dbReference type="SAM" id="Phobius"/>
    </source>
</evidence>
<dbReference type="EMBL" id="JARFVB010000005">
    <property type="protein sequence ID" value="MDF0716687.1"/>
    <property type="molecule type" value="Genomic_DNA"/>
</dbReference>
<dbReference type="Proteomes" id="UP001221366">
    <property type="component" value="Unassembled WGS sequence"/>
</dbReference>
<accession>A0ABT5XZR6</accession>
<feature type="transmembrane region" description="Helical" evidence="1">
    <location>
        <begin position="6"/>
        <end position="27"/>
    </location>
</feature>